<feature type="transmembrane region" description="Helical" evidence="1">
    <location>
        <begin position="35"/>
        <end position="57"/>
    </location>
</feature>
<dbReference type="Proteomes" id="UP000006852">
    <property type="component" value="Chromosome"/>
</dbReference>
<dbReference type="Pfam" id="PF13367">
    <property type="entry name" value="PrsW-protease"/>
    <property type="match status" value="1"/>
</dbReference>
<reference evidence="3" key="2">
    <citation type="submission" date="2011-04" db="EMBL/GenBank/DDBJ databases">
        <title>The complete genome of chromosome of Treponema succinifaciens DSM 2489.</title>
        <authorList>
            <person name="Lucas S."/>
            <person name="Copeland A."/>
            <person name="Lapidus A."/>
            <person name="Bruce D."/>
            <person name="Goodwin L."/>
            <person name="Pitluck S."/>
            <person name="Peters L."/>
            <person name="Kyrpides N."/>
            <person name="Mavromatis K."/>
            <person name="Ivanova N."/>
            <person name="Ovchinnikova G."/>
            <person name="Teshima H."/>
            <person name="Detter J.C."/>
            <person name="Tapia R."/>
            <person name="Han C."/>
            <person name="Land M."/>
            <person name="Hauser L."/>
            <person name="Markowitz V."/>
            <person name="Cheng J.-F."/>
            <person name="Hugenholtz P."/>
            <person name="Woyke T."/>
            <person name="Wu D."/>
            <person name="Gronow S."/>
            <person name="Wellnitz S."/>
            <person name="Brambilla E."/>
            <person name="Klenk H.-P."/>
            <person name="Eisen J.A."/>
        </authorList>
    </citation>
    <scope>NUCLEOTIDE SEQUENCE [LARGE SCALE GENOMIC DNA]</scope>
    <source>
        <strain evidence="3">ATCC 33096 / DSM 2489 / 6091</strain>
    </source>
</reference>
<feature type="transmembrane region" description="Helical" evidence="1">
    <location>
        <begin position="163"/>
        <end position="181"/>
    </location>
</feature>
<dbReference type="KEGG" id="tsu:Tresu_2538"/>
<dbReference type="InterPro" id="IPR026898">
    <property type="entry name" value="PrsW"/>
</dbReference>
<dbReference type="RefSeq" id="WP_013702651.1">
    <property type="nucleotide sequence ID" value="NC_015385.1"/>
</dbReference>
<feature type="transmembrane region" description="Helical" evidence="1">
    <location>
        <begin position="103"/>
        <end position="124"/>
    </location>
</feature>
<evidence type="ECO:0008006" key="4">
    <source>
        <dbReference type="Google" id="ProtNLM"/>
    </source>
</evidence>
<evidence type="ECO:0000313" key="2">
    <source>
        <dbReference type="EMBL" id="AEB15400.1"/>
    </source>
</evidence>
<dbReference type="STRING" id="869209.Tresu_2538"/>
<keyword evidence="3" id="KW-1185">Reference proteome</keyword>
<feature type="transmembrane region" description="Helical" evidence="1">
    <location>
        <begin position="6"/>
        <end position="28"/>
    </location>
</feature>
<dbReference type="AlphaFoldDB" id="F2NWT1"/>
<proteinExistence type="predicted"/>
<dbReference type="eggNOG" id="ENOG50300VH">
    <property type="taxonomic scope" value="Bacteria"/>
</dbReference>
<feature type="transmembrane region" description="Helical" evidence="1">
    <location>
        <begin position="136"/>
        <end position="156"/>
    </location>
</feature>
<evidence type="ECO:0000256" key="1">
    <source>
        <dbReference type="SAM" id="Phobius"/>
    </source>
</evidence>
<keyword evidence="1" id="KW-0812">Transmembrane</keyword>
<keyword evidence="1" id="KW-1133">Transmembrane helix</keyword>
<dbReference type="GeneID" id="302999649"/>
<accession>F2NWT1</accession>
<protein>
    <recommendedName>
        <fullName evidence="4">Protease PrsW</fullName>
    </recommendedName>
</protein>
<dbReference type="GO" id="GO:0008233">
    <property type="term" value="F:peptidase activity"/>
    <property type="evidence" value="ECO:0007669"/>
    <property type="project" value="InterPro"/>
</dbReference>
<name>F2NWT1_TRES6</name>
<sequence>MNFTGLIPAFLICTIPVLAALACMVVLIKEFKLGFGFVAVFCGLFAVVPIYAIQFFMETSGLINLHSLFSVLIKSILVNGVVEETIKMAVFFIFPSKKMSMKVFFACAVLSGLSLGCFETLIYIASGIKNLELRLLTAVVIHSCCAGLSGLFVFNLKNGSLKIYPFVLAVFLHGIYNYFAGFKMDSMFFWFSLVVVLVAVVECRIRYRAMNPEGLILFR</sequence>
<feature type="transmembrane region" description="Helical" evidence="1">
    <location>
        <begin position="187"/>
        <end position="205"/>
    </location>
</feature>
<keyword evidence="1" id="KW-0472">Membrane</keyword>
<organism evidence="2 3">
    <name type="scientific">Treponema succinifaciens (strain ATCC 33096 / DSM 2489 / 6091)</name>
    <dbReference type="NCBI Taxonomy" id="869209"/>
    <lineage>
        <taxon>Bacteria</taxon>
        <taxon>Pseudomonadati</taxon>
        <taxon>Spirochaetota</taxon>
        <taxon>Spirochaetia</taxon>
        <taxon>Spirochaetales</taxon>
        <taxon>Treponemataceae</taxon>
        <taxon>Treponema</taxon>
    </lineage>
</organism>
<gene>
    <name evidence="2" type="ordered locus">Tresu_2538</name>
</gene>
<evidence type="ECO:0000313" key="3">
    <source>
        <dbReference type="Proteomes" id="UP000006852"/>
    </source>
</evidence>
<dbReference type="HOGENOM" id="CLU_085386_0_0_12"/>
<feature type="transmembrane region" description="Helical" evidence="1">
    <location>
        <begin position="63"/>
        <end position="82"/>
    </location>
</feature>
<reference evidence="2 3" key="1">
    <citation type="journal article" date="2011" name="Stand. Genomic Sci.">
        <title>Complete genome sequence of Treponema succinifaciens type strain (6091).</title>
        <authorList>
            <person name="Han C."/>
            <person name="Gronow S."/>
            <person name="Teshima H."/>
            <person name="Lapidus A."/>
            <person name="Nolan M."/>
            <person name="Lucas S."/>
            <person name="Hammon N."/>
            <person name="Deshpande S."/>
            <person name="Cheng J.F."/>
            <person name="Zeytun A."/>
            <person name="Tapia R."/>
            <person name="Goodwin L."/>
            <person name="Pitluck S."/>
            <person name="Liolios K."/>
            <person name="Pagani I."/>
            <person name="Ivanova N."/>
            <person name="Mavromatis K."/>
            <person name="Mikhailova N."/>
            <person name="Huntemann M."/>
            <person name="Pati A."/>
            <person name="Chen A."/>
            <person name="Palaniappan K."/>
            <person name="Land M."/>
            <person name="Hauser L."/>
            <person name="Brambilla E.M."/>
            <person name="Rohde M."/>
            <person name="Goker M."/>
            <person name="Woyke T."/>
            <person name="Bristow J."/>
            <person name="Eisen J.A."/>
            <person name="Markowitz V."/>
            <person name="Hugenholtz P."/>
            <person name="Kyrpides N.C."/>
            <person name="Klenk H.P."/>
            <person name="Detter J.C."/>
        </authorList>
    </citation>
    <scope>NUCLEOTIDE SEQUENCE [LARGE SCALE GENOMIC DNA]</scope>
    <source>
        <strain evidence="3">ATCC 33096 / DSM 2489 / 6091</strain>
    </source>
</reference>
<dbReference type="EMBL" id="CP002631">
    <property type="protein sequence ID" value="AEB15400.1"/>
    <property type="molecule type" value="Genomic_DNA"/>
</dbReference>
<dbReference type="OrthoDB" id="358214at2"/>